<dbReference type="RefSeq" id="XP_014155896.1">
    <property type="nucleotide sequence ID" value="XM_014300421.1"/>
</dbReference>
<dbReference type="Proteomes" id="UP000054560">
    <property type="component" value="Unassembled WGS sequence"/>
</dbReference>
<reference evidence="1 2" key="1">
    <citation type="submission" date="2011-02" db="EMBL/GenBank/DDBJ databases">
        <title>The Genome Sequence of Sphaeroforma arctica JP610.</title>
        <authorList>
            <consortium name="The Broad Institute Genome Sequencing Platform"/>
            <person name="Russ C."/>
            <person name="Cuomo C."/>
            <person name="Young S.K."/>
            <person name="Zeng Q."/>
            <person name="Gargeya S."/>
            <person name="Alvarado L."/>
            <person name="Berlin A."/>
            <person name="Chapman S.B."/>
            <person name="Chen Z."/>
            <person name="Freedman E."/>
            <person name="Gellesch M."/>
            <person name="Goldberg J."/>
            <person name="Griggs A."/>
            <person name="Gujja S."/>
            <person name="Heilman E."/>
            <person name="Heiman D."/>
            <person name="Howarth C."/>
            <person name="Mehta T."/>
            <person name="Neiman D."/>
            <person name="Pearson M."/>
            <person name="Roberts A."/>
            <person name="Saif S."/>
            <person name="Shea T."/>
            <person name="Shenoy N."/>
            <person name="Sisk P."/>
            <person name="Stolte C."/>
            <person name="Sykes S."/>
            <person name="White J."/>
            <person name="Yandava C."/>
            <person name="Burger G."/>
            <person name="Gray M.W."/>
            <person name="Holland P.W.H."/>
            <person name="King N."/>
            <person name="Lang F.B.F."/>
            <person name="Roger A.J."/>
            <person name="Ruiz-Trillo I."/>
            <person name="Haas B."/>
            <person name="Nusbaum C."/>
            <person name="Birren B."/>
        </authorList>
    </citation>
    <scope>NUCLEOTIDE SEQUENCE [LARGE SCALE GENOMIC DNA]</scope>
    <source>
        <strain evidence="1 2">JP610</strain>
    </source>
</reference>
<evidence type="ECO:0000313" key="2">
    <source>
        <dbReference type="Proteomes" id="UP000054560"/>
    </source>
</evidence>
<evidence type="ECO:0000313" key="1">
    <source>
        <dbReference type="EMBL" id="KNC81994.1"/>
    </source>
</evidence>
<sequence length="117" mass="13646">MDIIFFSLWEKAKFSKEYTRFLADDARDDFLLRHVDQAIQIKMMAELGYGATVPIIERFLIAHYGASAHLCRPENVSELLDQAKRLNTVYYRDDRTKLLYLSDFAKNGVLSFAYRLA</sequence>
<dbReference type="EMBL" id="KQ241972">
    <property type="protein sequence ID" value="KNC81994.1"/>
    <property type="molecule type" value="Genomic_DNA"/>
</dbReference>
<dbReference type="GeneID" id="25906227"/>
<organism evidence="1 2">
    <name type="scientific">Sphaeroforma arctica JP610</name>
    <dbReference type="NCBI Taxonomy" id="667725"/>
    <lineage>
        <taxon>Eukaryota</taxon>
        <taxon>Ichthyosporea</taxon>
        <taxon>Ichthyophonida</taxon>
        <taxon>Sphaeroforma</taxon>
    </lineage>
</organism>
<dbReference type="AlphaFoldDB" id="A0A0L0FZD6"/>
<protein>
    <submittedName>
        <fullName evidence="1">Uncharacterized protein</fullName>
    </submittedName>
</protein>
<name>A0A0L0FZD6_9EUKA</name>
<accession>A0A0L0FZD6</accession>
<gene>
    <name evidence="1" type="ORF">SARC_05723</name>
</gene>
<keyword evidence="2" id="KW-1185">Reference proteome</keyword>
<proteinExistence type="predicted"/>